<dbReference type="PANTHER" id="PTHR43581">
    <property type="entry name" value="ATP/GTP PHOSPHATASE"/>
    <property type="match status" value="1"/>
</dbReference>
<name>A0ABW5UM89_9BURK</name>
<comment type="caution">
    <text evidence="2">The sequence shown here is derived from an EMBL/GenBank/DDBJ whole genome shotgun (WGS) entry which is preliminary data.</text>
</comment>
<dbReference type="Proteomes" id="UP001597463">
    <property type="component" value="Unassembled WGS sequence"/>
</dbReference>
<organism evidence="2 3">
    <name type="scientific">Comamonas terrae</name>
    <dbReference type="NCBI Taxonomy" id="673548"/>
    <lineage>
        <taxon>Bacteria</taxon>
        <taxon>Pseudomonadati</taxon>
        <taxon>Pseudomonadota</taxon>
        <taxon>Betaproteobacteria</taxon>
        <taxon>Burkholderiales</taxon>
        <taxon>Comamonadaceae</taxon>
        <taxon>Comamonas</taxon>
    </lineage>
</organism>
<dbReference type="SUPFAM" id="SSF52540">
    <property type="entry name" value="P-loop containing nucleoside triphosphate hydrolases"/>
    <property type="match status" value="1"/>
</dbReference>
<dbReference type="RefSeq" id="WP_083526636.1">
    <property type="nucleotide sequence ID" value="NZ_BCNT01000007.1"/>
</dbReference>
<proteinExistence type="predicted"/>
<dbReference type="InterPro" id="IPR051396">
    <property type="entry name" value="Bact_Antivir_Def_Nuclease"/>
</dbReference>
<gene>
    <name evidence="2" type="ORF">ACFSW6_10425</name>
</gene>
<dbReference type="EMBL" id="JBHUMV010000004">
    <property type="protein sequence ID" value="MFD2754503.1"/>
    <property type="molecule type" value="Genomic_DNA"/>
</dbReference>
<dbReference type="Pfam" id="PF13175">
    <property type="entry name" value="AAA_15"/>
    <property type="match status" value="1"/>
</dbReference>
<evidence type="ECO:0000313" key="2">
    <source>
        <dbReference type="EMBL" id="MFD2754503.1"/>
    </source>
</evidence>
<dbReference type="PANTHER" id="PTHR43581:SF2">
    <property type="entry name" value="EXCINUCLEASE ATPASE SUBUNIT"/>
    <property type="match status" value="1"/>
</dbReference>
<sequence length="489" mass="56051">MKIRISKLIFNGFRSADQTAVVDFSASPVSVIYGLNGSGKTTFLRAINAFLSQNNQILESICVNSIYCEYFEIAPCGEIIKQEFPRLEGLSNKDISHLIDSGTFEAAKIQIPESLINQYGIVDESRISTAAWKELKKYIEEPVLRKLVVDKKDSGYDWSRFESSSLFATNSLSLGIERGVTTQQTRVEPDLILEFFSNPRYRSLFSMDREKSLHMLAQDLSFYIRQRQNALSRVRKSEFDLKSKHANLQNIKLENIQGILIDHYEAAKKSATLKIQNALFDTLAFAIDQESNITVDAEPSEFYGNLEKGRPRLIEALKSAVDNKFKETILKKLEGLESENDYKEVYNNELLRKLFNNMMAELKVERLLLSSINLIVEKFNKYLIDGKRLEISEEKVVVKIDDKELEINELSSGERHILTFLTLVLFHGQDRDFLIIDEPEISLNITWQRELLGLFNELVPDTQIIVASHSPAISKRNPHYLTELVTFRV</sequence>
<protein>
    <submittedName>
        <fullName evidence="2">AAA family ATPase</fullName>
    </submittedName>
</protein>
<dbReference type="InterPro" id="IPR027417">
    <property type="entry name" value="P-loop_NTPase"/>
</dbReference>
<dbReference type="InterPro" id="IPR041685">
    <property type="entry name" value="AAA_GajA/Old/RecF-like"/>
</dbReference>
<feature type="domain" description="Endonuclease GajA/Old nuclease/RecF-like AAA" evidence="1">
    <location>
        <begin position="5"/>
        <end position="473"/>
    </location>
</feature>
<dbReference type="Gene3D" id="3.40.50.300">
    <property type="entry name" value="P-loop containing nucleotide triphosphate hydrolases"/>
    <property type="match status" value="2"/>
</dbReference>
<evidence type="ECO:0000259" key="1">
    <source>
        <dbReference type="Pfam" id="PF13175"/>
    </source>
</evidence>
<reference evidence="3" key="1">
    <citation type="journal article" date="2019" name="Int. J. Syst. Evol. Microbiol.">
        <title>The Global Catalogue of Microorganisms (GCM) 10K type strain sequencing project: providing services to taxonomists for standard genome sequencing and annotation.</title>
        <authorList>
            <consortium name="The Broad Institute Genomics Platform"/>
            <consortium name="The Broad Institute Genome Sequencing Center for Infectious Disease"/>
            <person name="Wu L."/>
            <person name="Ma J."/>
        </authorList>
    </citation>
    <scope>NUCLEOTIDE SEQUENCE [LARGE SCALE GENOMIC DNA]</scope>
    <source>
        <strain evidence="3">TISTR 1906</strain>
    </source>
</reference>
<evidence type="ECO:0000313" key="3">
    <source>
        <dbReference type="Proteomes" id="UP001597463"/>
    </source>
</evidence>
<accession>A0ABW5UM89</accession>
<keyword evidence="3" id="KW-1185">Reference proteome</keyword>